<proteinExistence type="predicted"/>
<keyword evidence="3" id="KW-1185">Reference proteome</keyword>
<sequence>MALPGPRTGWPGKGGAPTASAGTLHRLPQPGPLGPHGPVRRSFAGPRRLVRRLAPRPGYRREAAPGYRREAAPGYRREAAPGYRREAAPGYRREAAPGYRREAAPGYRREAAASAPDAVAQRHKAPPGDRP</sequence>
<feature type="compositionally biased region" description="Basic and acidic residues" evidence="1">
    <location>
        <begin position="59"/>
        <end position="111"/>
    </location>
</feature>
<reference evidence="2 3" key="1">
    <citation type="journal article" date="2020" name="Int. J. Syst. Evol. Microbiol.">
        <title>Reclassification of Streptomyces castelarensis and Streptomyces sporoclivatus as later heterotypic synonyms of Streptomyces antimycoticus.</title>
        <authorList>
            <person name="Komaki H."/>
            <person name="Tamura T."/>
        </authorList>
    </citation>
    <scope>NUCLEOTIDE SEQUENCE [LARGE SCALE GENOMIC DNA]</scope>
    <source>
        <strain evidence="2 3">NBRC 13459</strain>
    </source>
</reference>
<comment type="caution">
    <text evidence="2">The sequence shown here is derived from an EMBL/GenBank/DDBJ whole genome shotgun (WGS) entry which is preliminary data.</text>
</comment>
<feature type="region of interest" description="Disordered" evidence="1">
    <location>
        <begin position="1"/>
        <end position="131"/>
    </location>
</feature>
<dbReference type="EMBL" id="BJHW01000001">
    <property type="protein sequence ID" value="GDY57348.1"/>
    <property type="molecule type" value="Genomic_DNA"/>
</dbReference>
<organism evidence="2 3">
    <name type="scientific">Streptomyces violaceusniger</name>
    <dbReference type="NCBI Taxonomy" id="68280"/>
    <lineage>
        <taxon>Bacteria</taxon>
        <taxon>Bacillati</taxon>
        <taxon>Actinomycetota</taxon>
        <taxon>Actinomycetes</taxon>
        <taxon>Kitasatosporales</taxon>
        <taxon>Streptomycetaceae</taxon>
        <taxon>Streptomyces</taxon>
        <taxon>Streptomyces violaceusniger group</taxon>
    </lineage>
</organism>
<accession>A0A4D4LFQ0</accession>
<evidence type="ECO:0000313" key="3">
    <source>
        <dbReference type="Proteomes" id="UP000301309"/>
    </source>
</evidence>
<name>A0A4D4LFQ0_STRVO</name>
<evidence type="ECO:0000256" key="1">
    <source>
        <dbReference type="SAM" id="MobiDB-lite"/>
    </source>
</evidence>
<protein>
    <submittedName>
        <fullName evidence="2">Uncharacterized protein</fullName>
    </submittedName>
</protein>
<gene>
    <name evidence="2" type="ORF">SVIO_079710</name>
</gene>
<dbReference type="RefSeq" id="WP_162001922.1">
    <property type="nucleotide sequence ID" value="NZ_BAAASO010000037.1"/>
</dbReference>
<evidence type="ECO:0000313" key="2">
    <source>
        <dbReference type="EMBL" id="GDY57348.1"/>
    </source>
</evidence>
<dbReference type="AlphaFoldDB" id="A0A4D4LFQ0"/>
<dbReference type="Proteomes" id="UP000301309">
    <property type="component" value="Unassembled WGS sequence"/>
</dbReference>